<protein>
    <recommendedName>
        <fullName evidence="14">Protein kinase domain-containing protein</fullName>
    </recommendedName>
</protein>
<keyword evidence="7" id="KW-0547">Nucleotide-binding</keyword>
<evidence type="ECO:0000256" key="5">
    <source>
        <dbReference type="ARBA" id="ARBA00022729"/>
    </source>
</evidence>
<comment type="subcellular location">
    <subcellularLocation>
        <location evidence="1">Membrane</location>
        <topology evidence="1">Single-pass membrane protein</topology>
    </subcellularLocation>
</comment>
<evidence type="ECO:0000313" key="16">
    <source>
        <dbReference type="Proteomes" id="UP000006038"/>
    </source>
</evidence>
<dbReference type="SUPFAM" id="SSF56112">
    <property type="entry name" value="Protein kinase-like (PK-like)"/>
    <property type="match status" value="1"/>
</dbReference>
<proteinExistence type="predicted"/>
<organism evidence="15">
    <name type="scientific">Oryza brachyantha</name>
    <name type="common">malo sina</name>
    <dbReference type="NCBI Taxonomy" id="4533"/>
    <lineage>
        <taxon>Eukaryota</taxon>
        <taxon>Viridiplantae</taxon>
        <taxon>Streptophyta</taxon>
        <taxon>Embryophyta</taxon>
        <taxon>Tracheophyta</taxon>
        <taxon>Spermatophyta</taxon>
        <taxon>Magnoliopsida</taxon>
        <taxon>Liliopsida</taxon>
        <taxon>Poales</taxon>
        <taxon>Poaceae</taxon>
        <taxon>BOP clade</taxon>
        <taxon>Oryzoideae</taxon>
        <taxon>Oryzeae</taxon>
        <taxon>Oryzinae</taxon>
        <taxon>Oryza</taxon>
    </lineage>
</organism>
<dbReference type="Gene3D" id="1.10.510.10">
    <property type="entry name" value="Transferase(Phosphotransferase) domain 1"/>
    <property type="match status" value="1"/>
</dbReference>
<keyword evidence="3" id="KW-0808">Transferase</keyword>
<name>J3KZJ4_ORYBR</name>
<dbReference type="OMA" id="EYFSHRT"/>
<accession>J3KZJ4</accession>
<evidence type="ECO:0000256" key="4">
    <source>
        <dbReference type="ARBA" id="ARBA00022692"/>
    </source>
</evidence>
<dbReference type="eggNOG" id="ENOG502QWDY">
    <property type="taxonomic scope" value="Eukaryota"/>
</dbReference>
<evidence type="ECO:0000256" key="6">
    <source>
        <dbReference type="ARBA" id="ARBA00022737"/>
    </source>
</evidence>
<keyword evidence="2" id="KW-0723">Serine/threonine-protein kinase</keyword>
<keyword evidence="8" id="KW-0418">Kinase</keyword>
<reference evidence="15" key="1">
    <citation type="journal article" date="2013" name="Nat. Commun.">
        <title>Whole-genome sequencing of Oryza brachyantha reveals mechanisms underlying Oryza genome evolution.</title>
        <authorList>
            <person name="Chen J."/>
            <person name="Huang Q."/>
            <person name="Gao D."/>
            <person name="Wang J."/>
            <person name="Lang Y."/>
            <person name="Liu T."/>
            <person name="Li B."/>
            <person name="Bai Z."/>
            <person name="Luis Goicoechea J."/>
            <person name="Liang C."/>
            <person name="Chen C."/>
            <person name="Zhang W."/>
            <person name="Sun S."/>
            <person name="Liao Y."/>
            <person name="Zhang X."/>
            <person name="Yang L."/>
            <person name="Song C."/>
            <person name="Wang M."/>
            <person name="Shi J."/>
            <person name="Liu G."/>
            <person name="Liu J."/>
            <person name="Zhou H."/>
            <person name="Zhou W."/>
            <person name="Yu Q."/>
            <person name="An N."/>
            <person name="Chen Y."/>
            <person name="Cai Q."/>
            <person name="Wang B."/>
            <person name="Liu B."/>
            <person name="Min J."/>
            <person name="Huang Y."/>
            <person name="Wu H."/>
            <person name="Li Z."/>
            <person name="Zhang Y."/>
            <person name="Yin Y."/>
            <person name="Song W."/>
            <person name="Jiang J."/>
            <person name="Jackson S.A."/>
            <person name="Wing R.A."/>
            <person name="Wang J."/>
            <person name="Chen M."/>
        </authorList>
    </citation>
    <scope>NUCLEOTIDE SEQUENCE [LARGE SCALE GENOMIC DNA]</scope>
    <source>
        <strain evidence="15">cv. IRGC 101232</strain>
    </source>
</reference>
<evidence type="ECO:0000256" key="8">
    <source>
        <dbReference type="ARBA" id="ARBA00022777"/>
    </source>
</evidence>
<dbReference type="Pfam" id="PF00069">
    <property type="entry name" value="Pkinase"/>
    <property type="match status" value="1"/>
</dbReference>
<dbReference type="Gramene" id="OB01G24000.1">
    <property type="protein sequence ID" value="OB01G24000.1"/>
    <property type="gene ID" value="OB01G24000"/>
</dbReference>
<sequence length="238" mass="26874">MLVYEYMPKKSLDSSIFGAGEKLSWYVRRRIIEGIAQGILYIHEQSNMCVIHRDLKPSNILLDNEMNPKISDFGIARICTSNMTESNTTTVIGTIGYMAPEYFSHRTYSAKSDIFSFGVLVLEIISGKVAFGSYQIDGRSHDLRRYAWQLWKDEKCEELVDPSLSEENEGMDIIRCTQVALLCVQERAEDRPTMREVNVMLNSNNMTLSLPTKPGCHDTAPDTSGASQPTDMSITLPR</sequence>
<reference evidence="15" key="2">
    <citation type="submission" date="2013-04" db="UniProtKB">
        <authorList>
            <consortium name="EnsemblPlants"/>
        </authorList>
    </citation>
    <scope>IDENTIFICATION</scope>
</reference>
<dbReference type="PROSITE" id="PS00108">
    <property type="entry name" value="PROTEIN_KINASE_ST"/>
    <property type="match status" value="1"/>
</dbReference>
<evidence type="ECO:0000256" key="13">
    <source>
        <dbReference type="SAM" id="MobiDB-lite"/>
    </source>
</evidence>
<keyword evidence="11" id="KW-0472">Membrane</keyword>
<evidence type="ECO:0000256" key="3">
    <source>
        <dbReference type="ARBA" id="ARBA00022679"/>
    </source>
</evidence>
<dbReference type="Proteomes" id="UP000006038">
    <property type="component" value="Chromosome 1"/>
</dbReference>
<dbReference type="PANTHER" id="PTHR27006">
    <property type="entry name" value="PROMASTIGOTE SURFACE ANTIGEN PROTEIN PSA"/>
    <property type="match status" value="1"/>
</dbReference>
<evidence type="ECO:0000313" key="15">
    <source>
        <dbReference type="EnsemblPlants" id="OB01G24000.1"/>
    </source>
</evidence>
<dbReference type="GO" id="GO:0005524">
    <property type="term" value="F:ATP binding"/>
    <property type="evidence" value="ECO:0007669"/>
    <property type="project" value="UniProtKB-KW"/>
</dbReference>
<feature type="compositionally biased region" description="Polar residues" evidence="13">
    <location>
        <begin position="221"/>
        <end position="238"/>
    </location>
</feature>
<evidence type="ECO:0000256" key="7">
    <source>
        <dbReference type="ARBA" id="ARBA00022741"/>
    </source>
</evidence>
<keyword evidence="12" id="KW-0325">Glycoprotein</keyword>
<keyword evidence="6" id="KW-0677">Repeat</keyword>
<dbReference type="SMART" id="SM00220">
    <property type="entry name" value="S_TKc"/>
    <property type="match status" value="1"/>
</dbReference>
<keyword evidence="9" id="KW-0067">ATP-binding</keyword>
<dbReference type="GO" id="GO:0004674">
    <property type="term" value="F:protein serine/threonine kinase activity"/>
    <property type="evidence" value="ECO:0007669"/>
    <property type="project" value="UniProtKB-KW"/>
</dbReference>
<keyword evidence="10" id="KW-1133">Transmembrane helix</keyword>
<dbReference type="InterPro" id="IPR008271">
    <property type="entry name" value="Ser/Thr_kinase_AS"/>
</dbReference>
<keyword evidence="4" id="KW-0812">Transmembrane</keyword>
<evidence type="ECO:0000256" key="9">
    <source>
        <dbReference type="ARBA" id="ARBA00022840"/>
    </source>
</evidence>
<dbReference type="STRING" id="4533.J3KZJ4"/>
<evidence type="ECO:0000259" key="14">
    <source>
        <dbReference type="PROSITE" id="PS50011"/>
    </source>
</evidence>
<dbReference type="InterPro" id="IPR011009">
    <property type="entry name" value="Kinase-like_dom_sf"/>
</dbReference>
<dbReference type="AlphaFoldDB" id="J3KZJ4"/>
<dbReference type="PANTHER" id="PTHR27006:SF555">
    <property type="entry name" value="PROTEIN KINASE DOMAIN-CONTAINING PROTEIN"/>
    <property type="match status" value="1"/>
</dbReference>
<dbReference type="InterPro" id="IPR000719">
    <property type="entry name" value="Prot_kinase_dom"/>
</dbReference>
<dbReference type="PROSITE" id="PS50011">
    <property type="entry name" value="PROTEIN_KINASE_DOM"/>
    <property type="match status" value="1"/>
</dbReference>
<dbReference type="FunFam" id="1.10.510.10:FF:000129">
    <property type="entry name" value="cysteine-rich receptor-like protein kinase 10"/>
    <property type="match status" value="1"/>
</dbReference>
<dbReference type="EnsemblPlants" id="OB01G24000.1">
    <property type="protein sequence ID" value="OB01G24000.1"/>
    <property type="gene ID" value="OB01G24000"/>
</dbReference>
<feature type="domain" description="Protein kinase" evidence="14">
    <location>
        <begin position="1"/>
        <end position="208"/>
    </location>
</feature>
<keyword evidence="5" id="KW-0732">Signal</keyword>
<dbReference type="HOGENOM" id="CLU_000288_21_3_1"/>
<feature type="region of interest" description="Disordered" evidence="13">
    <location>
        <begin position="210"/>
        <end position="238"/>
    </location>
</feature>
<keyword evidence="16" id="KW-1185">Reference proteome</keyword>
<dbReference type="GO" id="GO:0016020">
    <property type="term" value="C:membrane"/>
    <property type="evidence" value="ECO:0007669"/>
    <property type="project" value="UniProtKB-SubCell"/>
</dbReference>
<evidence type="ECO:0000256" key="12">
    <source>
        <dbReference type="ARBA" id="ARBA00023180"/>
    </source>
</evidence>
<evidence type="ECO:0000256" key="1">
    <source>
        <dbReference type="ARBA" id="ARBA00004167"/>
    </source>
</evidence>
<dbReference type="GO" id="GO:0006950">
    <property type="term" value="P:response to stress"/>
    <property type="evidence" value="ECO:0007669"/>
    <property type="project" value="UniProtKB-ARBA"/>
</dbReference>
<evidence type="ECO:0000256" key="11">
    <source>
        <dbReference type="ARBA" id="ARBA00023136"/>
    </source>
</evidence>
<evidence type="ECO:0000256" key="2">
    <source>
        <dbReference type="ARBA" id="ARBA00022527"/>
    </source>
</evidence>
<evidence type="ECO:0000256" key="10">
    <source>
        <dbReference type="ARBA" id="ARBA00022989"/>
    </source>
</evidence>